<keyword evidence="2" id="KW-1185">Reference proteome</keyword>
<evidence type="ECO:0000313" key="1">
    <source>
        <dbReference type="EMBL" id="KAJ8129339.1"/>
    </source>
</evidence>
<comment type="caution">
    <text evidence="1">The sequence shown here is derived from an EMBL/GenBank/DDBJ whole genome shotgun (WGS) entry which is preliminary data.</text>
</comment>
<proteinExistence type="predicted"/>
<name>A0ACC2JPR3_9PEZI</name>
<dbReference type="EMBL" id="JAPUUL010000792">
    <property type="protein sequence ID" value="KAJ8129339.1"/>
    <property type="molecule type" value="Genomic_DNA"/>
</dbReference>
<sequence length="701" mass="76329">MAPRTVMSIAEVDEPTLSSIAKACNIPRGLIADVYSCTPMQLSMITQARPERFHLILSFGPTADIDRCCQAIRQVVSMNSILRTRFVKCSLGIVQVVTREEHVTERLSGDLEQYLDDDWTRRFGLGTSLFRTAFVDRLLVLTVHHAVTDYTAVNMILGMDIPAAYCGFTPTPRPSFKQFVTYYTNIDKSAARSFWASRFKGAPAIFPRVNSGVIPAPVESTGRKIRLAQIGNGIDQTHVPYYIEAAWALTAAAYTVSDSVAYGYVLSGRSPTLNGLESTLGPTVIEVPVQVNLQRTMTVDWLLKDRATALRQLQMHPASQYGNAAIGAINESARIASGFQTLLNIVPVLSKKTESADIKYDGMLLAEVPLSTKIDELPLLNDHDRSEILSWNKTIPPPTEDSLHELFRAQARAQPEVPAVEASDGNASYSRLDQMSDRLAHGLQGRGVSPGQPVAFIFEKSLWAIVAVLGIMKAGGVCIPIDKGDPYDRKATILSLTKADMILTSSAEYNNLTSLAPNVLAISPEFAIEGPEPEYLEPASSSSYPPFSSDDLAYIIFTGSGTRALKGVLLEHRSLASSLTWNAQRLGWGPKSRIFQFASYTSSMSIMEIFGALLFGGCLCIPTSETCDPLSSNSKLELPDCMTSVKANSAMLPASLLRTISPSQVPGLRWLASVGEPIDAEASERFGPKHCRRAGTDLPVP</sequence>
<reference evidence="1" key="1">
    <citation type="submission" date="2022-12" db="EMBL/GenBank/DDBJ databases">
        <title>Genome Sequence of Lasiodiplodia mahajangana.</title>
        <authorList>
            <person name="Buettner E."/>
        </authorList>
    </citation>
    <scope>NUCLEOTIDE SEQUENCE</scope>
    <source>
        <strain evidence="1">VT137</strain>
    </source>
</reference>
<protein>
    <submittedName>
        <fullName evidence="1">Uncharacterized protein</fullName>
    </submittedName>
</protein>
<gene>
    <name evidence="1" type="ORF">O1611_g4291</name>
</gene>
<accession>A0ACC2JPR3</accession>
<dbReference type="Proteomes" id="UP001153332">
    <property type="component" value="Unassembled WGS sequence"/>
</dbReference>
<evidence type="ECO:0000313" key="2">
    <source>
        <dbReference type="Proteomes" id="UP001153332"/>
    </source>
</evidence>
<organism evidence="1 2">
    <name type="scientific">Lasiodiplodia mahajangana</name>
    <dbReference type="NCBI Taxonomy" id="1108764"/>
    <lineage>
        <taxon>Eukaryota</taxon>
        <taxon>Fungi</taxon>
        <taxon>Dikarya</taxon>
        <taxon>Ascomycota</taxon>
        <taxon>Pezizomycotina</taxon>
        <taxon>Dothideomycetes</taxon>
        <taxon>Dothideomycetes incertae sedis</taxon>
        <taxon>Botryosphaeriales</taxon>
        <taxon>Botryosphaeriaceae</taxon>
        <taxon>Lasiodiplodia</taxon>
    </lineage>
</organism>